<feature type="domain" description="ABC transporter" evidence="5">
    <location>
        <begin position="23"/>
        <end position="253"/>
    </location>
</feature>
<evidence type="ECO:0000256" key="4">
    <source>
        <dbReference type="ARBA" id="ARBA00022840"/>
    </source>
</evidence>
<evidence type="ECO:0000256" key="2">
    <source>
        <dbReference type="ARBA" id="ARBA00022448"/>
    </source>
</evidence>
<protein>
    <submittedName>
        <fullName evidence="6">Metal ABC transporter ATP-binding protein</fullName>
    </submittedName>
</protein>
<dbReference type="PANTHER" id="PTHR42734:SF5">
    <property type="entry name" value="IRON TRANSPORT SYSTEM ATP-BINDING PROTEIN HI_0361-RELATED"/>
    <property type="match status" value="1"/>
</dbReference>
<dbReference type="EMBL" id="CP034183">
    <property type="protein sequence ID" value="AZI42256.1"/>
    <property type="molecule type" value="Genomic_DNA"/>
</dbReference>
<keyword evidence="7" id="KW-1185">Reference proteome</keyword>
<dbReference type="PANTHER" id="PTHR42734">
    <property type="entry name" value="METAL TRANSPORT SYSTEM ATP-BINDING PROTEIN TM_0124-RELATED"/>
    <property type="match status" value="1"/>
</dbReference>
<keyword evidence="2" id="KW-0813">Transport</keyword>
<reference evidence="6 7" key="1">
    <citation type="submission" date="2018-11" db="EMBL/GenBank/DDBJ databases">
        <title>Deinococcus shelandsis sp. nov., isolated from South Shetland Islands soil of Antarctica.</title>
        <authorList>
            <person name="Tian J."/>
        </authorList>
    </citation>
    <scope>NUCLEOTIDE SEQUENCE [LARGE SCALE GENOMIC DNA]</scope>
    <source>
        <strain evidence="6 7">S14-83T</strain>
    </source>
</reference>
<dbReference type="CDD" id="cd03235">
    <property type="entry name" value="ABC_Metallic_Cations"/>
    <property type="match status" value="1"/>
</dbReference>
<gene>
    <name evidence="6" type="ORF">EHF33_05400</name>
</gene>
<keyword evidence="3" id="KW-0547">Nucleotide-binding</keyword>
<keyword evidence="4 6" id="KW-0067">ATP-binding</keyword>
<evidence type="ECO:0000256" key="1">
    <source>
        <dbReference type="ARBA" id="ARBA00005417"/>
    </source>
</evidence>
<evidence type="ECO:0000256" key="3">
    <source>
        <dbReference type="ARBA" id="ARBA00022741"/>
    </source>
</evidence>
<dbReference type="InterPro" id="IPR003439">
    <property type="entry name" value="ABC_transporter-like_ATP-bd"/>
</dbReference>
<dbReference type="InterPro" id="IPR050153">
    <property type="entry name" value="Metal_Ion_Import_ABC"/>
</dbReference>
<evidence type="ECO:0000313" key="6">
    <source>
        <dbReference type="EMBL" id="AZI42256.1"/>
    </source>
</evidence>
<name>A0A3G8YM78_9DEIO</name>
<dbReference type="GO" id="GO:0005524">
    <property type="term" value="F:ATP binding"/>
    <property type="evidence" value="ECO:0007669"/>
    <property type="project" value="UniProtKB-KW"/>
</dbReference>
<evidence type="ECO:0000313" key="7">
    <source>
        <dbReference type="Proteomes" id="UP000276417"/>
    </source>
</evidence>
<dbReference type="AlphaFoldDB" id="A0A3G8YM78"/>
<dbReference type="SUPFAM" id="SSF52540">
    <property type="entry name" value="P-loop containing nucleoside triphosphate hydrolases"/>
    <property type="match status" value="1"/>
</dbReference>
<dbReference type="Proteomes" id="UP000276417">
    <property type="component" value="Chromosome 1"/>
</dbReference>
<dbReference type="Pfam" id="PF00005">
    <property type="entry name" value="ABC_tran"/>
    <property type="match status" value="1"/>
</dbReference>
<dbReference type="RefSeq" id="WP_124868580.1">
    <property type="nucleotide sequence ID" value="NZ_CP034183.1"/>
</dbReference>
<dbReference type="OrthoDB" id="9806726at2"/>
<dbReference type="SMART" id="SM00382">
    <property type="entry name" value="AAA"/>
    <property type="match status" value="1"/>
</dbReference>
<dbReference type="PROSITE" id="PS50893">
    <property type="entry name" value="ABC_TRANSPORTER_2"/>
    <property type="match status" value="1"/>
</dbReference>
<comment type="similarity">
    <text evidence="1">Belongs to the ABC transporter superfamily.</text>
</comment>
<organism evidence="6 7">
    <name type="scientific">Deinococcus psychrotolerans</name>
    <dbReference type="NCBI Taxonomy" id="2489213"/>
    <lineage>
        <taxon>Bacteria</taxon>
        <taxon>Thermotogati</taxon>
        <taxon>Deinococcota</taxon>
        <taxon>Deinococci</taxon>
        <taxon>Deinococcales</taxon>
        <taxon>Deinococcaceae</taxon>
        <taxon>Deinococcus</taxon>
    </lineage>
</organism>
<dbReference type="InterPro" id="IPR017871">
    <property type="entry name" value="ABC_transporter-like_CS"/>
</dbReference>
<dbReference type="KEGG" id="dph:EHF33_05400"/>
<proteinExistence type="inferred from homology"/>
<dbReference type="FunFam" id="3.40.50.300:FF:000134">
    <property type="entry name" value="Iron-enterobactin ABC transporter ATP-binding protein"/>
    <property type="match status" value="1"/>
</dbReference>
<dbReference type="Gene3D" id="3.40.50.300">
    <property type="entry name" value="P-loop containing nucleotide triphosphate hydrolases"/>
    <property type="match status" value="1"/>
</dbReference>
<dbReference type="GO" id="GO:0016887">
    <property type="term" value="F:ATP hydrolysis activity"/>
    <property type="evidence" value="ECO:0007669"/>
    <property type="project" value="InterPro"/>
</dbReference>
<dbReference type="PROSITE" id="PS00211">
    <property type="entry name" value="ABC_TRANSPORTER_1"/>
    <property type="match status" value="1"/>
</dbReference>
<dbReference type="InterPro" id="IPR003593">
    <property type="entry name" value="AAA+_ATPase"/>
</dbReference>
<dbReference type="InterPro" id="IPR027417">
    <property type="entry name" value="P-loop_NTPase"/>
</dbReference>
<accession>A0A3G8YM78</accession>
<sequence length="262" mass="28190">MNSGPLPFPQVTNQQPEARSPLVQVSHLTLSYGSQIALEDASLSIRAGEFTAIIGPNGAGKSSLLKALVGLAAPSSGTITFAPELGRPQTAVAYVPQQQTLDWGFPVTVWDTAMMGRTARLGWGRWPGRADRERVSEALQKAGVYDLKDRHIGALSGGQRQRVLLARMLTRDARLLLLDEPLTGVDAATQERIMALLRVQADEGRAVVMVTHDLEAAAAACDHLVLVNRRVVAQGRPEVVYTPQNVEATFSSSHLGHTHAHA</sequence>
<evidence type="ECO:0000259" key="5">
    <source>
        <dbReference type="PROSITE" id="PS50893"/>
    </source>
</evidence>